<organism evidence="2 3">
    <name type="scientific">Stylophora pistillata</name>
    <name type="common">Smooth cauliflower coral</name>
    <dbReference type="NCBI Taxonomy" id="50429"/>
    <lineage>
        <taxon>Eukaryota</taxon>
        <taxon>Metazoa</taxon>
        <taxon>Cnidaria</taxon>
        <taxon>Anthozoa</taxon>
        <taxon>Hexacorallia</taxon>
        <taxon>Scleractinia</taxon>
        <taxon>Astrocoeniina</taxon>
        <taxon>Pocilloporidae</taxon>
        <taxon>Stylophora</taxon>
    </lineage>
</organism>
<proteinExistence type="predicted"/>
<gene>
    <name evidence="2" type="ORF">AWC38_SpisGene21972</name>
</gene>
<accession>A0A2B4RCD6</accession>
<sequence>NMDERLDDVYEPPVEACPPSPSLPQDFDEWCTFVNDTKYTVMITDKDGTRPLKPGKSTTNVGIPGFKIMDDTSDKEVEFDPDDMETMYVEEEIMPEDLIPLEADSQVDRDKSETREEQKWCTFENDTKYTVMITDKDGTRPLKPGKSTMNLNISGFETGLDAGLDGKIWTAINIDFSQSNS</sequence>
<evidence type="ECO:0000256" key="1">
    <source>
        <dbReference type="SAM" id="MobiDB-lite"/>
    </source>
</evidence>
<dbReference type="AlphaFoldDB" id="A0A2B4RCD6"/>
<name>A0A2B4RCD6_STYPI</name>
<protein>
    <submittedName>
        <fullName evidence="2">Uncharacterized protein</fullName>
    </submittedName>
</protein>
<keyword evidence="3" id="KW-1185">Reference proteome</keyword>
<feature type="compositionally biased region" description="Acidic residues" evidence="1">
    <location>
        <begin position="1"/>
        <end position="10"/>
    </location>
</feature>
<dbReference type="Proteomes" id="UP000225706">
    <property type="component" value="Unassembled WGS sequence"/>
</dbReference>
<reference evidence="3" key="1">
    <citation type="journal article" date="2017" name="bioRxiv">
        <title>Comparative analysis of the genomes of Stylophora pistillata and Acropora digitifera provides evidence for extensive differences between species of corals.</title>
        <authorList>
            <person name="Voolstra C.R."/>
            <person name="Li Y."/>
            <person name="Liew Y.J."/>
            <person name="Baumgarten S."/>
            <person name="Zoccola D."/>
            <person name="Flot J.-F."/>
            <person name="Tambutte S."/>
            <person name="Allemand D."/>
            <person name="Aranda M."/>
        </authorList>
    </citation>
    <scope>NUCLEOTIDE SEQUENCE [LARGE SCALE GENOMIC DNA]</scope>
</reference>
<evidence type="ECO:0000313" key="2">
    <source>
        <dbReference type="EMBL" id="PFX13912.1"/>
    </source>
</evidence>
<dbReference type="EMBL" id="LSMT01000871">
    <property type="protein sequence ID" value="PFX13912.1"/>
    <property type="molecule type" value="Genomic_DNA"/>
</dbReference>
<comment type="caution">
    <text evidence="2">The sequence shown here is derived from an EMBL/GenBank/DDBJ whole genome shotgun (WGS) entry which is preliminary data.</text>
</comment>
<evidence type="ECO:0000313" key="3">
    <source>
        <dbReference type="Proteomes" id="UP000225706"/>
    </source>
</evidence>
<feature type="non-terminal residue" evidence="2">
    <location>
        <position position="1"/>
    </location>
</feature>
<feature type="region of interest" description="Disordered" evidence="1">
    <location>
        <begin position="1"/>
        <end position="23"/>
    </location>
</feature>